<keyword evidence="2" id="KW-1185">Reference proteome</keyword>
<name>A0ABX5MEJ4_9BURK</name>
<evidence type="ECO:0000313" key="2">
    <source>
        <dbReference type="Proteomes" id="UP000247515"/>
    </source>
</evidence>
<reference evidence="1 2" key="1">
    <citation type="submission" date="2018-05" db="EMBL/GenBank/DDBJ databases">
        <title>Genomic Encyclopedia of Type Strains, Phase IV (KMG-V): Genome sequencing to study the core and pangenomes of soil and plant-associated prokaryotes.</title>
        <authorList>
            <person name="Whitman W."/>
        </authorList>
    </citation>
    <scope>NUCLEOTIDE SEQUENCE [LARGE SCALE GENOMIC DNA]</scope>
    <source>
        <strain evidence="1 2">SIr-6563</strain>
    </source>
</reference>
<comment type="caution">
    <text evidence="1">The sequence shown here is derived from an EMBL/GenBank/DDBJ whole genome shotgun (WGS) entry which is preliminary data.</text>
</comment>
<proteinExistence type="predicted"/>
<sequence>MNEKEFFEVFDAERWNFTFMDEMDTTKPVQQVGLVAVFYLVDAYLPLRRKHIAEALKAFFSSYGEKLTWGFVLSPEEKMIEQACNDQAIKDCLNFIENCGSNVPLSFRWSSNAGYSQSSDYLFAAYSPAGWFEKAHNDMTCIRIYLPVEVLKGAGHNMFEAMLSKYCAVLRPLHGAAGLGVQECFEWEDFQHTEYETAWAYRGIDICGPFAPKTGRSGYRSLNWYTFLAHHWLDRLGTPDDLKAKLDDERIAVIPYEWGSMIRAGDWPQLGKADVDSKPEL</sequence>
<dbReference type="InterPro" id="IPR021815">
    <property type="entry name" value="TsiV"/>
</dbReference>
<evidence type="ECO:0000313" key="1">
    <source>
        <dbReference type="EMBL" id="PXX07615.1"/>
    </source>
</evidence>
<dbReference type="Pfam" id="PF11876">
    <property type="entry name" value="TsiV"/>
    <property type="match status" value="1"/>
</dbReference>
<dbReference type="EMBL" id="QJJV01000029">
    <property type="protein sequence ID" value="PXX07615.1"/>
    <property type="molecule type" value="Genomic_DNA"/>
</dbReference>
<accession>A0ABX5MEJ4</accession>
<organism evidence="1 2">
    <name type="scientific">Paraburkholderia tropica</name>
    <dbReference type="NCBI Taxonomy" id="92647"/>
    <lineage>
        <taxon>Bacteria</taxon>
        <taxon>Pseudomonadati</taxon>
        <taxon>Pseudomonadota</taxon>
        <taxon>Betaproteobacteria</taxon>
        <taxon>Burkholderiales</taxon>
        <taxon>Burkholderiaceae</taxon>
        <taxon>Paraburkholderia</taxon>
    </lineage>
</organism>
<dbReference type="Proteomes" id="UP000247515">
    <property type="component" value="Unassembled WGS sequence"/>
</dbReference>
<dbReference type="RefSeq" id="WP_110329327.1">
    <property type="nucleotide sequence ID" value="NZ_QJJV01000029.1"/>
</dbReference>
<gene>
    <name evidence="1" type="ORF">C7400_12970</name>
</gene>
<protein>
    <submittedName>
        <fullName evidence="1">Uncharacterized protein DUF3396</fullName>
    </submittedName>
</protein>